<reference evidence="5 6" key="1">
    <citation type="submission" date="2020-10" db="EMBL/GenBank/DDBJ databases">
        <title>Connecting structure to function with the recovery of over 1000 high-quality activated sludge metagenome-assembled genomes encoding full-length rRNA genes using long-read sequencing.</title>
        <authorList>
            <person name="Singleton C.M."/>
            <person name="Petriglieri F."/>
            <person name="Kristensen J.M."/>
            <person name="Kirkegaard R.H."/>
            <person name="Michaelsen T.Y."/>
            <person name="Andersen M.H."/>
            <person name="Karst S.M."/>
            <person name="Dueholm M.S."/>
            <person name="Nielsen P.H."/>
            <person name="Albertsen M."/>
        </authorList>
    </citation>
    <scope>NUCLEOTIDE SEQUENCE [LARGE SCALE GENOMIC DNA]</scope>
    <source>
        <strain evidence="5">Lyne_18-Q3-R50-59_MAXAC.006</strain>
    </source>
</reference>
<sequence length="290" mass="30709">MKDLAGRVAVITGGAGGIGAALAERFAAEDMSIVVSDLSEERVDATVARLAEQGARTIGAVTDVGDLASVEALRDEAYSAFGNVHVLCNNAGVGAGAEGKMWEHTTNDWGWGLNVNLWGMIHGVKAFVPAMLAAGEPGHIVNTSSGNGGIAPLPTTAVYATSKAAVTAFTEVLYGQLHSIDADIGVSVLYPGPNVLRTGLLESSKNRPSAWANDTPRTTPYTTIESFEARMKAAGVDVNYTPVEFVAELTLEAIRANRFWILPESERIDGRINARARSMLDRSQPTYMES</sequence>
<dbReference type="InterPro" id="IPR057326">
    <property type="entry name" value="KR_dom"/>
</dbReference>
<dbReference type="PRINTS" id="PR00080">
    <property type="entry name" value="SDRFAMILY"/>
</dbReference>
<comment type="similarity">
    <text evidence="1 3">Belongs to the short-chain dehydrogenases/reductases (SDR) family.</text>
</comment>
<dbReference type="NCBIfam" id="NF004843">
    <property type="entry name" value="PRK06194.1"/>
    <property type="match status" value="1"/>
</dbReference>
<organism evidence="5 6">
    <name type="scientific">Candidatus Neomicrothrix subdominans</name>
    <dbReference type="NCBI Taxonomy" id="2954438"/>
    <lineage>
        <taxon>Bacteria</taxon>
        <taxon>Bacillati</taxon>
        <taxon>Actinomycetota</taxon>
        <taxon>Acidimicrobiia</taxon>
        <taxon>Acidimicrobiales</taxon>
        <taxon>Microthrixaceae</taxon>
        <taxon>Candidatus Neomicrothrix</taxon>
    </lineage>
</organism>
<dbReference type="Proteomes" id="UP000727993">
    <property type="component" value="Unassembled WGS sequence"/>
</dbReference>
<accession>A0A936TDS0</accession>
<dbReference type="EMBL" id="JADJZA010000007">
    <property type="protein sequence ID" value="MBK9297673.1"/>
    <property type="molecule type" value="Genomic_DNA"/>
</dbReference>
<comment type="caution">
    <text evidence="5">The sequence shown here is derived from an EMBL/GenBank/DDBJ whole genome shotgun (WGS) entry which is preliminary data.</text>
</comment>
<evidence type="ECO:0000256" key="1">
    <source>
        <dbReference type="ARBA" id="ARBA00006484"/>
    </source>
</evidence>
<evidence type="ECO:0000256" key="2">
    <source>
        <dbReference type="ARBA" id="ARBA00023002"/>
    </source>
</evidence>
<dbReference type="SUPFAM" id="SSF51735">
    <property type="entry name" value="NAD(P)-binding Rossmann-fold domains"/>
    <property type="match status" value="1"/>
</dbReference>
<proteinExistence type="inferred from homology"/>
<evidence type="ECO:0000256" key="3">
    <source>
        <dbReference type="RuleBase" id="RU000363"/>
    </source>
</evidence>
<dbReference type="CDD" id="cd05233">
    <property type="entry name" value="SDR_c"/>
    <property type="match status" value="1"/>
</dbReference>
<evidence type="ECO:0000259" key="4">
    <source>
        <dbReference type="SMART" id="SM00822"/>
    </source>
</evidence>
<feature type="domain" description="Ketoreductase" evidence="4">
    <location>
        <begin position="7"/>
        <end position="214"/>
    </location>
</feature>
<dbReference type="InterPro" id="IPR036291">
    <property type="entry name" value="NAD(P)-bd_dom_sf"/>
</dbReference>
<dbReference type="PANTHER" id="PTHR43669">
    <property type="entry name" value="5-KETO-D-GLUCONATE 5-REDUCTASE"/>
    <property type="match status" value="1"/>
</dbReference>
<evidence type="ECO:0000313" key="5">
    <source>
        <dbReference type="EMBL" id="MBK9297673.1"/>
    </source>
</evidence>
<name>A0A936TDS0_9ACTN</name>
<protein>
    <submittedName>
        <fullName evidence="5">SDR family NAD(P)-dependent oxidoreductase</fullName>
    </submittedName>
</protein>
<gene>
    <name evidence="5" type="ORF">IPN02_12755</name>
</gene>
<dbReference type="InterPro" id="IPR002347">
    <property type="entry name" value="SDR_fam"/>
</dbReference>
<keyword evidence="2" id="KW-0560">Oxidoreductase</keyword>
<dbReference type="Pfam" id="PF00106">
    <property type="entry name" value="adh_short"/>
    <property type="match status" value="1"/>
</dbReference>
<evidence type="ECO:0000313" key="6">
    <source>
        <dbReference type="Proteomes" id="UP000727993"/>
    </source>
</evidence>
<dbReference type="SMART" id="SM00822">
    <property type="entry name" value="PKS_KR"/>
    <property type="match status" value="1"/>
</dbReference>
<dbReference type="AlphaFoldDB" id="A0A936TDS0"/>
<dbReference type="PANTHER" id="PTHR43669:SF3">
    <property type="entry name" value="ALCOHOL DEHYDROGENASE, PUTATIVE (AFU_ORTHOLOGUE AFUA_3G03445)-RELATED"/>
    <property type="match status" value="1"/>
</dbReference>
<dbReference type="PRINTS" id="PR00081">
    <property type="entry name" value="GDHRDH"/>
</dbReference>
<dbReference type="Gene3D" id="3.40.50.720">
    <property type="entry name" value="NAD(P)-binding Rossmann-like Domain"/>
    <property type="match status" value="1"/>
</dbReference>
<dbReference type="GO" id="GO:0016491">
    <property type="term" value="F:oxidoreductase activity"/>
    <property type="evidence" value="ECO:0007669"/>
    <property type="project" value="UniProtKB-KW"/>
</dbReference>